<protein>
    <submittedName>
        <fullName evidence="3">Histidine kinase</fullName>
    </submittedName>
</protein>
<dbReference type="AlphaFoldDB" id="A0A3E1NRZ1"/>
<dbReference type="EMBL" id="QTJV01000020">
    <property type="protein sequence ID" value="RFM30709.1"/>
    <property type="molecule type" value="Genomic_DNA"/>
</dbReference>
<dbReference type="GO" id="GO:0016020">
    <property type="term" value="C:membrane"/>
    <property type="evidence" value="ECO:0007669"/>
    <property type="project" value="InterPro"/>
</dbReference>
<feature type="transmembrane region" description="Helical" evidence="1">
    <location>
        <begin position="5"/>
        <end position="23"/>
    </location>
</feature>
<keyword evidence="3" id="KW-0808">Transferase</keyword>
<dbReference type="OrthoDB" id="9809908at2"/>
<dbReference type="Pfam" id="PF06580">
    <property type="entry name" value="His_kinase"/>
    <property type="match status" value="1"/>
</dbReference>
<feature type="transmembrane region" description="Helical" evidence="1">
    <location>
        <begin position="43"/>
        <end position="60"/>
    </location>
</feature>
<evidence type="ECO:0000313" key="4">
    <source>
        <dbReference type="Proteomes" id="UP000261174"/>
    </source>
</evidence>
<feature type="transmembrane region" description="Helical" evidence="1">
    <location>
        <begin position="72"/>
        <end position="92"/>
    </location>
</feature>
<keyword evidence="1" id="KW-0472">Membrane</keyword>
<name>A0A3E1NRZ1_9BACT</name>
<feature type="domain" description="Signal transduction histidine kinase internal region" evidence="2">
    <location>
        <begin position="145"/>
        <end position="222"/>
    </location>
</feature>
<dbReference type="Gene3D" id="3.30.565.10">
    <property type="entry name" value="Histidine kinase-like ATPase, C-terminal domain"/>
    <property type="match status" value="1"/>
</dbReference>
<gene>
    <name evidence="3" type="ORF">DXN04_32740</name>
</gene>
<dbReference type="PANTHER" id="PTHR34220:SF7">
    <property type="entry name" value="SENSOR HISTIDINE KINASE YPDA"/>
    <property type="match status" value="1"/>
</dbReference>
<dbReference type="SUPFAM" id="SSF55874">
    <property type="entry name" value="ATPase domain of HSP90 chaperone/DNA topoisomerase II/histidine kinase"/>
    <property type="match status" value="1"/>
</dbReference>
<proteinExistence type="predicted"/>
<accession>A0A3E1NRZ1</accession>
<keyword evidence="1" id="KW-0812">Transmembrane</keyword>
<keyword evidence="4" id="KW-1185">Reference proteome</keyword>
<dbReference type="GO" id="GO:0000155">
    <property type="term" value="F:phosphorelay sensor kinase activity"/>
    <property type="evidence" value="ECO:0007669"/>
    <property type="project" value="InterPro"/>
</dbReference>
<comment type="caution">
    <text evidence="3">The sequence shown here is derived from an EMBL/GenBank/DDBJ whole genome shotgun (WGS) entry which is preliminary data.</text>
</comment>
<dbReference type="InterPro" id="IPR010559">
    <property type="entry name" value="Sig_transdc_His_kin_internal"/>
</dbReference>
<dbReference type="Proteomes" id="UP000261174">
    <property type="component" value="Unassembled WGS sequence"/>
</dbReference>
<keyword evidence="3" id="KW-0418">Kinase</keyword>
<feature type="transmembrane region" description="Helical" evidence="1">
    <location>
        <begin position="104"/>
        <end position="122"/>
    </location>
</feature>
<sequence>MKRQVYIYSALFITLALNIPKLFSLRENNPLSHFAPFNLSEVIFQTVLNLIFCLIIFYISDTFKINKVITHLVNLLVLLFFFTIGLSIQKNLYGAGYFLPGRGLGVKLILTVILVLIEVRIVDILRHARMKELENDRLRNANLKAELSLLKGQLQPHFFFNALSSLSGVVREDPAKAQYYINQLSRFFRYSLQKEDTGLVDLKDEINAVNAYAALLKMRHEEGFQLIIDIPEDQQHRRLPHMSFQPLVENALKHNKIPLVLEIRLQDNHVVVKNNLQPVHFPEPGTGIGLANLNERYKILLQQEISINKTNTAFIVTLPLQ</sequence>
<dbReference type="PANTHER" id="PTHR34220">
    <property type="entry name" value="SENSOR HISTIDINE KINASE YPDA"/>
    <property type="match status" value="1"/>
</dbReference>
<evidence type="ECO:0000313" key="3">
    <source>
        <dbReference type="EMBL" id="RFM30709.1"/>
    </source>
</evidence>
<reference evidence="3 4" key="1">
    <citation type="submission" date="2018-08" db="EMBL/GenBank/DDBJ databases">
        <title>Chitinophaga sp. K20C18050901, a novel bacterium isolated from forest soil.</title>
        <authorList>
            <person name="Wang C."/>
        </authorList>
    </citation>
    <scope>NUCLEOTIDE SEQUENCE [LARGE SCALE GENOMIC DNA]</scope>
    <source>
        <strain evidence="3 4">K20C18050901</strain>
    </source>
</reference>
<dbReference type="InterPro" id="IPR050640">
    <property type="entry name" value="Bact_2-comp_sensor_kinase"/>
</dbReference>
<dbReference type="InterPro" id="IPR036890">
    <property type="entry name" value="HATPase_C_sf"/>
</dbReference>
<evidence type="ECO:0000256" key="1">
    <source>
        <dbReference type="SAM" id="Phobius"/>
    </source>
</evidence>
<organism evidence="3 4">
    <name type="scientific">Chitinophaga silvisoli</name>
    <dbReference type="NCBI Taxonomy" id="2291814"/>
    <lineage>
        <taxon>Bacteria</taxon>
        <taxon>Pseudomonadati</taxon>
        <taxon>Bacteroidota</taxon>
        <taxon>Chitinophagia</taxon>
        <taxon>Chitinophagales</taxon>
        <taxon>Chitinophagaceae</taxon>
        <taxon>Chitinophaga</taxon>
    </lineage>
</organism>
<dbReference type="RefSeq" id="WP_116857642.1">
    <property type="nucleotide sequence ID" value="NZ_QTJV01000020.1"/>
</dbReference>
<evidence type="ECO:0000259" key="2">
    <source>
        <dbReference type="Pfam" id="PF06580"/>
    </source>
</evidence>
<keyword evidence="1" id="KW-1133">Transmembrane helix</keyword>